<evidence type="ECO:0000256" key="2">
    <source>
        <dbReference type="RuleBase" id="RU003616"/>
    </source>
</evidence>
<evidence type="ECO:0000313" key="5">
    <source>
        <dbReference type="Proteomes" id="UP000010074"/>
    </source>
</evidence>
<evidence type="ECO:0000259" key="3">
    <source>
        <dbReference type="PROSITE" id="PS01031"/>
    </source>
</evidence>
<dbReference type="PROSITE" id="PS01031">
    <property type="entry name" value="SHSP"/>
    <property type="match status" value="1"/>
</dbReference>
<dbReference type="KEGG" id="bbat:Bdt_3531"/>
<dbReference type="AlphaFoldDB" id="K7YTF2"/>
<dbReference type="CDD" id="cd06464">
    <property type="entry name" value="ACD_sHsps-like"/>
    <property type="match status" value="1"/>
</dbReference>
<accession>K7YTF2</accession>
<feature type="domain" description="SHSP" evidence="3">
    <location>
        <begin position="23"/>
        <end position="125"/>
    </location>
</feature>
<gene>
    <name evidence="4" type="primary">hspA</name>
    <name evidence="4" type="ORF">Bdt_3531</name>
</gene>
<dbReference type="PANTHER" id="PTHR11527">
    <property type="entry name" value="HEAT-SHOCK PROTEIN 20 FAMILY MEMBER"/>
    <property type="match status" value="1"/>
</dbReference>
<reference evidence="4 5" key="1">
    <citation type="journal article" date="2012" name="BMC Genomics">
        <title>Genome analysis of a simultaneously predatory and prey-independent, novel Bdellovibrio bacteriovorus from the River Tiber, supports in silico predictions of both ancient and recent lateral gene transfer from diverse bacteria.</title>
        <authorList>
            <person name="Hobley L."/>
            <person name="Lerner T.R."/>
            <person name="Williams L.E."/>
            <person name="Lambert C."/>
            <person name="Till R."/>
            <person name="Milner D.S."/>
            <person name="Basford S.M."/>
            <person name="Capeness M.J."/>
            <person name="Fenton A.K."/>
            <person name="Atterbury R.J."/>
            <person name="Harris M.A."/>
            <person name="Sockett R.E."/>
        </authorList>
    </citation>
    <scope>NUCLEOTIDE SEQUENCE [LARGE SCALE GENOMIC DNA]</scope>
    <source>
        <strain evidence="4 5">Tiberius</strain>
    </source>
</reference>
<dbReference type="SUPFAM" id="SSF49764">
    <property type="entry name" value="HSP20-like chaperones"/>
    <property type="match status" value="1"/>
</dbReference>
<dbReference type="Pfam" id="PF00011">
    <property type="entry name" value="HSP20"/>
    <property type="match status" value="1"/>
</dbReference>
<dbReference type="EMBL" id="CP002930">
    <property type="protein sequence ID" value="AFY03206.1"/>
    <property type="molecule type" value="Genomic_DNA"/>
</dbReference>
<name>K7YTF2_BDEBC</name>
<sequence>MNSNFFEEMDRIFESFAATPDQEKREQLFTPACEVAESAEHYLLSMDVPGFKKEGIKIEVNGKLLTISGERKRDEKVLSTFTRSFTVPDTVDGSKVEAHHEDGVLSIYLPKAPIAKAQKIEIQTQKGGFFEKLNATQGTGTEGN</sequence>
<keyword evidence="4" id="KW-0346">Stress response</keyword>
<dbReference type="STRING" id="1069642.Bdt_3531"/>
<dbReference type="InterPro" id="IPR002068">
    <property type="entry name" value="A-crystallin/Hsp20_dom"/>
</dbReference>
<organism evidence="4 5">
    <name type="scientific">Bdellovibrio bacteriovorus str. Tiberius</name>
    <dbReference type="NCBI Taxonomy" id="1069642"/>
    <lineage>
        <taxon>Bacteria</taxon>
        <taxon>Pseudomonadati</taxon>
        <taxon>Bdellovibrionota</taxon>
        <taxon>Bdellovibrionia</taxon>
        <taxon>Bdellovibrionales</taxon>
        <taxon>Pseudobdellovibrionaceae</taxon>
        <taxon>Bdellovibrio</taxon>
    </lineage>
</organism>
<evidence type="ECO:0000313" key="4">
    <source>
        <dbReference type="EMBL" id="AFY03206.1"/>
    </source>
</evidence>
<dbReference type="Proteomes" id="UP000010074">
    <property type="component" value="Chromosome"/>
</dbReference>
<comment type="similarity">
    <text evidence="1 2">Belongs to the small heat shock protein (HSP20) family.</text>
</comment>
<proteinExistence type="inferred from homology"/>
<evidence type="ECO:0000256" key="1">
    <source>
        <dbReference type="PROSITE-ProRule" id="PRU00285"/>
    </source>
</evidence>
<dbReference type="HOGENOM" id="CLU_046737_12_2_7"/>
<dbReference type="InterPro" id="IPR008978">
    <property type="entry name" value="HSP20-like_chaperone"/>
</dbReference>
<dbReference type="PATRIC" id="fig|1069642.3.peg.3495"/>
<dbReference type="Gene3D" id="2.60.40.790">
    <property type="match status" value="1"/>
</dbReference>
<dbReference type="InterPro" id="IPR031107">
    <property type="entry name" value="Small_HSP"/>
</dbReference>
<protein>
    <submittedName>
        <fullName evidence="4">Low molecular weight heat shock protein</fullName>
    </submittedName>
</protein>